<dbReference type="EMBL" id="JADCSA010000001">
    <property type="protein sequence ID" value="MBE7323090.1"/>
    <property type="molecule type" value="Genomic_DNA"/>
</dbReference>
<evidence type="ECO:0000259" key="1">
    <source>
        <dbReference type="Pfam" id="PF18899"/>
    </source>
</evidence>
<proteinExistence type="predicted"/>
<organism evidence="2 3">
    <name type="scientific">Nocardioides malaquae</name>
    <dbReference type="NCBI Taxonomy" id="2773426"/>
    <lineage>
        <taxon>Bacteria</taxon>
        <taxon>Bacillati</taxon>
        <taxon>Actinomycetota</taxon>
        <taxon>Actinomycetes</taxon>
        <taxon>Propionibacteriales</taxon>
        <taxon>Nocardioidaceae</taxon>
        <taxon>Nocardioides</taxon>
    </lineage>
</organism>
<accession>A0ABR9RNX3</accession>
<dbReference type="RefSeq" id="WP_193636432.1">
    <property type="nucleotide sequence ID" value="NZ_JADCSA010000001.1"/>
</dbReference>
<keyword evidence="3" id="KW-1185">Reference proteome</keyword>
<sequence>MSGDVDVEKFFDGHPDGLACCLAVLDMASALPGVTVAVSRSQVAVRRRRGFAYVWRPGQYVANPVPAVLSLALSRRVDSPRFKEVVEPSPGHWMHHLELWRREDVDDEVSAWIREAWERAA</sequence>
<feature type="domain" description="DUF5655" evidence="1">
    <location>
        <begin position="18"/>
        <end position="118"/>
    </location>
</feature>
<dbReference type="InterPro" id="IPR043714">
    <property type="entry name" value="DUF5655"/>
</dbReference>
<dbReference type="Proteomes" id="UP000756387">
    <property type="component" value="Unassembled WGS sequence"/>
</dbReference>
<protein>
    <recommendedName>
        <fullName evidence="1">DUF5655 domain-containing protein</fullName>
    </recommendedName>
</protein>
<dbReference type="Pfam" id="PF18899">
    <property type="entry name" value="DUF5655"/>
    <property type="match status" value="1"/>
</dbReference>
<name>A0ABR9RNX3_9ACTN</name>
<gene>
    <name evidence="2" type="ORF">IEQ44_00305</name>
</gene>
<evidence type="ECO:0000313" key="2">
    <source>
        <dbReference type="EMBL" id="MBE7323090.1"/>
    </source>
</evidence>
<reference evidence="2 3" key="1">
    <citation type="submission" date="2020-10" db="EMBL/GenBank/DDBJ databases">
        <title>Nocardioides sp. isolated from sludge.</title>
        <authorList>
            <person name="Zhang X."/>
        </authorList>
    </citation>
    <scope>NUCLEOTIDE SEQUENCE [LARGE SCALE GENOMIC DNA]</scope>
    <source>
        <strain evidence="2 3">Y6</strain>
    </source>
</reference>
<comment type="caution">
    <text evidence="2">The sequence shown here is derived from an EMBL/GenBank/DDBJ whole genome shotgun (WGS) entry which is preliminary data.</text>
</comment>
<evidence type="ECO:0000313" key="3">
    <source>
        <dbReference type="Proteomes" id="UP000756387"/>
    </source>
</evidence>